<name>A0A1H2LGA3_9ACTO</name>
<keyword evidence="7 11" id="KW-0012">Acyltransferase</keyword>
<evidence type="ECO:0000256" key="4">
    <source>
        <dbReference type="ARBA" id="ARBA00022692"/>
    </source>
</evidence>
<reference evidence="12" key="1">
    <citation type="submission" date="2016-10" db="EMBL/GenBank/DDBJ databases">
        <authorList>
            <person name="Varghese N."/>
            <person name="Submissions S."/>
        </authorList>
    </citation>
    <scope>NUCLEOTIDE SEQUENCE [LARGE SCALE GENOMIC DNA]</scope>
    <source>
        <strain evidence="12">DSM 10002</strain>
    </source>
</reference>
<evidence type="ECO:0000313" key="11">
    <source>
        <dbReference type="EMBL" id="SDU79611.1"/>
    </source>
</evidence>
<dbReference type="PANTHER" id="PTHR23028">
    <property type="entry name" value="ACETYLTRANSFERASE"/>
    <property type="match status" value="1"/>
</dbReference>
<feature type="transmembrane region" description="Helical" evidence="9">
    <location>
        <begin position="366"/>
        <end position="387"/>
    </location>
</feature>
<feature type="transmembrane region" description="Helical" evidence="9">
    <location>
        <begin position="114"/>
        <end position="133"/>
    </location>
</feature>
<dbReference type="Gene3D" id="3.40.50.1110">
    <property type="entry name" value="SGNH hydrolase"/>
    <property type="match status" value="1"/>
</dbReference>
<keyword evidence="3 11" id="KW-0808">Transferase</keyword>
<feature type="transmembrane region" description="Helical" evidence="9">
    <location>
        <begin position="233"/>
        <end position="255"/>
    </location>
</feature>
<feature type="transmembrane region" description="Helical" evidence="9">
    <location>
        <begin position="72"/>
        <end position="93"/>
    </location>
</feature>
<evidence type="ECO:0000256" key="7">
    <source>
        <dbReference type="ARBA" id="ARBA00023315"/>
    </source>
</evidence>
<dbReference type="GO" id="GO:0005886">
    <property type="term" value="C:plasma membrane"/>
    <property type="evidence" value="ECO:0007669"/>
    <property type="project" value="UniProtKB-SubCell"/>
</dbReference>
<organism evidence="11 12">
    <name type="scientific">Arcanobacterium phocae</name>
    <dbReference type="NCBI Taxonomy" id="131112"/>
    <lineage>
        <taxon>Bacteria</taxon>
        <taxon>Bacillati</taxon>
        <taxon>Actinomycetota</taxon>
        <taxon>Actinomycetes</taxon>
        <taxon>Actinomycetales</taxon>
        <taxon>Actinomycetaceae</taxon>
        <taxon>Arcanobacterium</taxon>
    </lineage>
</organism>
<feature type="domain" description="Acyltransferase 3" evidence="10">
    <location>
        <begin position="47"/>
        <end position="379"/>
    </location>
</feature>
<feature type="transmembrane region" description="Helical" evidence="9">
    <location>
        <begin position="295"/>
        <end position="318"/>
    </location>
</feature>
<keyword evidence="2" id="KW-1003">Cell membrane</keyword>
<evidence type="ECO:0000256" key="9">
    <source>
        <dbReference type="SAM" id="Phobius"/>
    </source>
</evidence>
<protein>
    <submittedName>
        <fullName evidence="11">Peptidoglycan/LPS O-acetylase OafA/YrhL, contains acyltransferase and SGNH-hydrolase domains</fullName>
    </submittedName>
</protein>
<feature type="transmembrane region" description="Helical" evidence="9">
    <location>
        <begin position="339"/>
        <end position="360"/>
    </location>
</feature>
<feature type="transmembrane region" description="Helical" evidence="9">
    <location>
        <begin position="44"/>
        <end position="66"/>
    </location>
</feature>
<evidence type="ECO:0000256" key="6">
    <source>
        <dbReference type="ARBA" id="ARBA00023136"/>
    </source>
</evidence>
<feature type="compositionally biased region" description="Polar residues" evidence="8">
    <location>
        <begin position="1"/>
        <end position="19"/>
    </location>
</feature>
<feature type="transmembrane region" description="Helical" evidence="9">
    <location>
        <begin position="267"/>
        <end position="289"/>
    </location>
</feature>
<dbReference type="GeneID" id="65344682"/>
<dbReference type="GO" id="GO:0009103">
    <property type="term" value="P:lipopolysaccharide biosynthetic process"/>
    <property type="evidence" value="ECO:0007669"/>
    <property type="project" value="TreeGrafter"/>
</dbReference>
<evidence type="ECO:0000259" key="10">
    <source>
        <dbReference type="Pfam" id="PF01757"/>
    </source>
</evidence>
<sequence length="679" mass="74781">MTDSPYSLRSQRPVRTTASAKHPGRRETFRSRSRGQQAFNDQGGYIAGLDGLRAFAVLSVILYHVFPGVVQGGFLGVDVFFVISGFLITTLLLREDRANNYINLRNFWVRRARRLIPALITLIITVVPTAWAINSDLLVGIGRQILGALTFSTNWLEIVHGSSYFDATAPLLFKNFWSLAIEEQFYLLWPIIMLAILALVSRLRTRIAISGSVMLFSAFLMMFLYTGDNYTRLYYGTDTHIFGLCAGITLAFLWADRDQRIFESKHWQSFHALLGWGGLAILSVCVFVMPETGPWAYRGGMLFASLATTLVIAEMLYPRSLLARIGELPVLRWFGTRSYGLYLWHWPILVLVAAAYPVAIGSSARLARSAVAIAITMLIVETSYRFIETPVRRRGYRQIIAFLRTKLPHNRVYTALAFIVLLLTGTTIAATFFAPEKTSTQIMIEQGSQESGAELAETGGSHSDAQAGDNGPRPNRPTELSKDLDTTIPNTYEVTVIGDSMVSASRTGLLHAMPGVNALGEPSTQWSGASKMIQAAEDNSQLGRVVVLDFGTNGGVSQPDLVRDAIEQLGEKRMVFLVNIYSPSTFVAESNKTLAKIADEYPNVQLIDWHGLASKEPDLLQVDDTHTSIDGANAYGRLIKDAITAGATEFSDKQGIEPGAGWATEPPAEPSAQSEDTEK</sequence>
<feature type="transmembrane region" description="Helical" evidence="9">
    <location>
        <begin position="184"/>
        <end position="200"/>
    </location>
</feature>
<keyword evidence="5 9" id="KW-1133">Transmembrane helix</keyword>
<gene>
    <name evidence="11" type="ORF">SAMN04489737_0944</name>
</gene>
<feature type="transmembrane region" description="Helical" evidence="9">
    <location>
        <begin position="412"/>
        <end position="434"/>
    </location>
</feature>
<dbReference type="InterPro" id="IPR050879">
    <property type="entry name" value="Acyltransferase_3"/>
</dbReference>
<keyword evidence="4 9" id="KW-0812">Transmembrane</keyword>
<feature type="transmembrane region" description="Helical" evidence="9">
    <location>
        <begin position="207"/>
        <end position="227"/>
    </location>
</feature>
<keyword evidence="6 9" id="KW-0472">Membrane</keyword>
<keyword evidence="11" id="KW-0378">Hydrolase</keyword>
<dbReference type="RefSeq" id="WP_091280443.1">
    <property type="nucleotide sequence ID" value="NZ_JABAPK010000002.1"/>
</dbReference>
<dbReference type="Pfam" id="PF01757">
    <property type="entry name" value="Acyl_transf_3"/>
    <property type="match status" value="1"/>
</dbReference>
<comment type="subcellular location">
    <subcellularLocation>
        <location evidence="1">Cell membrane</location>
        <topology evidence="1">Multi-pass membrane protein</topology>
    </subcellularLocation>
</comment>
<feature type="region of interest" description="Disordered" evidence="8">
    <location>
        <begin position="1"/>
        <end position="35"/>
    </location>
</feature>
<dbReference type="EMBL" id="LT629804">
    <property type="protein sequence ID" value="SDU79611.1"/>
    <property type="molecule type" value="Genomic_DNA"/>
</dbReference>
<feature type="region of interest" description="Disordered" evidence="8">
    <location>
        <begin position="649"/>
        <end position="679"/>
    </location>
</feature>
<dbReference type="OrthoDB" id="3404679at2"/>
<dbReference type="Proteomes" id="UP000214355">
    <property type="component" value="Chromosome I"/>
</dbReference>
<evidence type="ECO:0000256" key="5">
    <source>
        <dbReference type="ARBA" id="ARBA00022989"/>
    </source>
</evidence>
<keyword evidence="12" id="KW-1185">Reference proteome</keyword>
<feature type="region of interest" description="Disordered" evidence="8">
    <location>
        <begin position="449"/>
        <end position="484"/>
    </location>
</feature>
<dbReference type="InterPro" id="IPR002656">
    <property type="entry name" value="Acyl_transf_3_dom"/>
</dbReference>
<evidence type="ECO:0000256" key="2">
    <source>
        <dbReference type="ARBA" id="ARBA00022475"/>
    </source>
</evidence>
<evidence type="ECO:0000256" key="1">
    <source>
        <dbReference type="ARBA" id="ARBA00004651"/>
    </source>
</evidence>
<proteinExistence type="predicted"/>
<dbReference type="InterPro" id="IPR036514">
    <property type="entry name" value="SGNH_hydro_sf"/>
</dbReference>
<dbReference type="GO" id="GO:0016787">
    <property type="term" value="F:hydrolase activity"/>
    <property type="evidence" value="ECO:0007669"/>
    <property type="project" value="UniProtKB-KW"/>
</dbReference>
<dbReference type="PANTHER" id="PTHR23028:SF53">
    <property type="entry name" value="ACYL_TRANSF_3 DOMAIN-CONTAINING PROTEIN"/>
    <property type="match status" value="1"/>
</dbReference>
<accession>A0A1H2LGA3</accession>
<dbReference type="SUPFAM" id="SSF52266">
    <property type="entry name" value="SGNH hydrolase"/>
    <property type="match status" value="1"/>
</dbReference>
<dbReference type="GO" id="GO:0016747">
    <property type="term" value="F:acyltransferase activity, transferring groups other than amino-acyl groups"/>
    <property type="evidence" value="ECO:0007669"/>
    <property type="project" value="InterPro"/>
</dbReference>
<evidence type="ECO:0000256" key="8">
    <source>
        <dbReference type="SAM" id="MobiDB-lite"/>
    </source>
</evidence>
<dbReference type="STRING" id="131112.SAMN04489737_0944"/>
<evidence type="ECO:0000256" key="3">
    <source>
        <dbReference type="ARBA" id="ARBA00022679"/>
    </source>
</evidence>
<dbReference type="AlphaFoldDB" id="A0A1H2LGA3"/>
<evidence type="ECO:0000313" key="12">
    <source>
        <dbReference type="Proteomes" id="UP000214355"/>
    </source>
</evidence>